<dbReference type="AlphaFoldDB" id="A0A1H0VR23"/>
<dbReference type="InterPro" id="IPR002559">
    <property type="entry name" value="Transposase_11"/>
</dbReference>
<evidence type="ECO:0000313" key="2">
    <source>
        <dbReference type="EMBL" id="SDP80648.1"/>
    </source>
</evidence>
<keyword evidence="3" id="KW-1185">Reference proteome</keyword>
<dbReference type="Pfam" id="PF01609">
    <property type="entry name" value="DDE_Tnp_1"/>
    <property type="match status" value="1"/>
</dbReference>
<dbReference type="GO" id="GO:0006313">
    <property type="term" value="P:DNA transposition"/>
    <property type="evidence" value="ECO:0007669"/>
    <property type="project" value="InterPro"/>
</dbReference>
<dbReference type="NCBIfam" id="NF033564">
    <property type="entry name" value="transpos_ISAs1"/>
    <property type="match status" value="1"/>
</dbReference>
<accession>A0A1H0VR23</accession>
<dbReference type="PANTHER" id="PTHR30298:SF0">
    <property type="entry name" value="PROTEIN YBFL-RELATED"/>
    <property type="match status" value="1"/>
</dbReference>
<proteinExistence type="predicted"/>
<sequence length="174" mass="20202">MPVEGSDEEKQTNEIKTAISLLDCIDISGKTITADALLTQRKLARYIVEERNAHYHFTAKNNQKKLYKELETFFENVYWEPNHTVHDKPAHGRKETIKIWLTTELNSHLNFPHVAQAFKVERLRHNRKSGKTTRVVAYGVTSKSQDLATAAQVLADNRQHWSIENCCHYILDWN</sequence>
<dbReference type="GO" id="GO:0004803">
    <property type="term" value="F:transposase activity"/>
    <property type="evidence" value="ECO:0007669"/>
    <property type="project" value="InterPro"/>
</dbReference>
<name>A0A1H0VR23_9BACT</name>
<evidence type="ECO:0000313" key="3">
    <source>
        <dbReference type="Proteomes" id="UP000199073"/>
    </source>
</evidence>
<dbReference type="GO" id="GO:0003677">
    <property type="term" value="F:DNA binding"/>
    <property type="evidence" value="ECO:0007669"/>
    <property type="project" value="InterPro"/>
</dbReference>
<dbReference type="EMBL" id="FNJI01000059">
    <property type="protein sequence ID" value="SDP80648.1"/>
    <property type="molecule type" value="Genomic_DNA"/>
</dbReference>
<organism evidence="2 3">
    <name type="scientific">Desulforhopalus singaporensis</name>
    <dbReference type="NCBI Taxonomy" id="91360"/>
    <lineage>
        <taxon>Bacteria</taxon>
        <taxon>Pseudomonadati</taxon>
        <taxon>Thermodesulfobacteriota</taxon>
        <taxon>Desulfobulbia</taxon>
        <taxon>Desulfobulbales</taxon>
        <taxon>Desulfocapsaceae</taxon>
        <taxon>Desulforhopalus</taxon>
    </lineage>
</organism>
<dbReference type="InterPro" id="IPR047647">
    <property type="entry name" value="ISAs1_transpos"/>
</dbReference>
<gene>
    <name evidence="2" type="ORF">SAMN05660330_04187</name>
</gene>
<reference evidence="2 3" key="1">
    <citation type="submission" date="2016-10" db="EMBL/GenBank/DDBJ databases">
        <authorList>
            <person name="de Groot N.N."/>
        </authorList>
    </citation>
    <scope>NUCLEOTIDE SEQUENCE [LARGE SCALE GENOMIC DNA]</scope>
    <source>
        <strain evidence="2 3">DSM 12130</strain>
    </source>
</reference>
<dbReference type="Proteomes" id="UP000199073">
    <property type="component" value="Unassembled WGS sequence"/>
</dbReference>
<dbReference type="STRING" id="91360.SAMN05660330_04187"/>
<protein>
    <submittedName>
        <fullName evidence="2">Transposase DDE domain-containing protein</fullName>
    </submittedName>
</protein>
<dbReference type="RefSeq" id="WP_176761367.1">
    <property type="nucleotide sequence ID" value="NZ_FNJI01000059.1"/>
</dbReference>
<evidence type="ECO:0000259" key="1">
    <source>
        <dbReference type="Pfam" id="PF01609"/>
    </source>
</evidence>
<dbReference type="InterPro" id="IPR051698">
    <property type="entry name" value="Transposase_11-like"/>
</dbReference>
<feature type="domain" description="Transposase IS4-like" evidence="1">
    <location>
        <begin position="11"/>
        <end position="172"/>
    </location>
</feature>
<dbReference type="PANTHER" id="PTHR30298">
    <property type="entry name" value="H REPEAT-ASSOCIATED PREDICTED TRANSPOSASE"/>
    <property type="match status" value="1"/>
</dbReference>